<evidence type="ECO:0000256" key="1">
    <source>
        <dbReference type="SAM" id="MobiDB-lite"/>
    </source>
</evidence>
<keyword evidence="2" id="KW-1133">Transmembrane helix</keyword>
<feature type="compositionally biased region" description="Gly residues" evidence="1">
    <location>
        <begin position="11"/>
        <end position="22"/>
    </location>
</feature>
<dbReference type="PANTHER" id="PTHR34980:SF2">
    <property type="entry name" value="INNER MEMBRANE PROTEIN YHAH-RELATED"/>
    <property type="match status" value="1"/>
</dbReference>
<feature type="compositionally biased region" description="Low complexity" evidence="1">
    <location>
        <begin position="89"/>
        <end position="124"/>
    </location>
</feature>
<organism evidence="3 4">
    <name type="scientific">Bifidobacterium xylocopae</name>
    <dbReference type="NCBI Taxonomy" id="2493119"/>
    <lineage>
        <taxon>Bacteria</taxon>
        <taxon>Bacillati</taxon>
        <taxon>Actinomycetota</taxon>
        <taxon>Actinomycetes</taxon>
        <taxon>Bifidobacteriales</taxon>
        <taxon>Bifidobacteriaceae</taxon>
        <taxon>Bifidobacterium</taxon>
    </lineage>
</organism>
<dbReference type="InterPro" id="IPR008523">
    <property type="entry name" value="DUF805"/>
</dbReference>
<keyword evidence="2" id="KW-0472">Membrane</keyword>
<dbReference type="PANTHER" id="PTHR34980">
    <property type="entry name" value="INNER MEMBRANE PROTEIN-RELATED-RELATED"/>
    <property type="match status" value="1"/>
</dbReference>
<feature type="transmembrane region" description="Helical" evidence="2">
    <location>
        <begin position="221"/>
        <end position="239"/>
    </location>
</feature>
<evidence type="ECO:0008006" key="5">
    <source>
        <dbReference type="Google" id="ProtNLM"/>
    </source>
</evidence>
<reference evidence="3 4" key="1">
    <citation type="submission" date="2017-10" db="EMBL/GenBank/DDBJ databases">
        <title>Bifidobacterium xylocopum sp. nov. and Bifidobacterium aemilianum sp. nov., from the carpenter bee (Xylocopa violacea) digestive tract.</title>
        <authorList>
            <person name="Alberoni D."/>
            <person name="Baffoni L."/>
            <person name="Di Gioia D."/>
            <person name="Gaggia F."/>
            <person name="Biavati B."/>
        </authorList>
    </citation>
    <scope>NUCLEOTIDE SEQUENCE [LARGE SCALE GENOMIC DNA]</scope>
    <source>
        <strain evidence="3 4">XV2</strain>
    </source>
</reference>
<accession>A0A366KBM2</accession>
<dbReference type="GO" id="GO:0005886">
    <property type="term" value="C:plasma membrane"/>
    <property type="evidence" value="ECO:0007669"/>
    <property type="project" value="TreeGrafter"/>
</dbReference>
<feature type="transmembrane region" description="Helical" evidence="2">
    <location>
        <begin position="194"/>
        <end position="215"/>
    </location>
</feature>
<sequence length="330" mass="34864">MTEFGNEPQTGDGGGQHPGNGRGPYVPSGETAPYGAAGQYSQGQPYGRTDPDPYGPYGQQSQPDQTPQAPQPVQTPQPGYGQTAPVHNQGPGQPYGQQPQAPQYGQPQYGQPQPGQQQQYGQTPGQPPYGQPAGPFVPGQPTLPQTPPMYSGQAGPGGEPPLGQPWYGIGFVAAIKRFFTKYADFSGRASRGEFWWAFLFLFLAGGAISLLTMPMGSAGTYIGYVWDLAILIPNLAVTVRRLHDTNLSGCWVLLPFGLTYGGAGIVLATVASVDTSALMSEDATIFTPSMVMNMGWALMAVLAGGIVWLVLTVRASNPAGTRFDKGGQPR</sequence>
<name>A0A366KBM2_9BIFI</name>
<keyword evidence="4" id="KW-1185">Reference proteome</keyword>
<dbReference type="AlphaFoldDB" id="A0A366KBM2"/>
<feature type="transmembrane region" description="Helical" evidence="2">
    <location>
        <begin position="293"/>
        <end position="313"/>
    </location>
</feature>
<keyword evidence="2" id="KW-0812">Transmembrane</keyword>
<evidence type="ECO:0000313" key="3">
    <source>
        <dbReference type="EMBL" id="RBP99120.1"/>
    </source>
</evidence>
<evidence type="ECO:0000256" key="2">
    <source>
        <dbReference type="SAM" id="Phobius"/>
    </source>
</evidence>
<feature type="compositionally biased region" description="Low complexity" evidence="1">
    <location>
        <begin position="59"/>
        <end position="68"/>
    </location>
</feature>
<dbReference type="Pfam" id="PF05656">
    <property type="entry name" value="DUF805"/>
    <property type="match status" value="1"/>
</dbReference>
<comment type="caution">
    <text evidence="3">The sequence shown here is derived from an EMBL/GenBank/DDBJ whole genome shotgun (WGS) entry which is preliminary data.</text>
</comment>
<feature type="region of interest" description="Disordered" evidence="1">
    <location>
        <begin position="1"/>
        <end position="159"/>
    </location>
</feature>
<dbReference type="EMBL" id="PDCH01000010">
    <property type="protein sequence ID" value="RBP99120.1"/>
    <property type="molecule type" value="Genomic_DNA"/>
</dbReference>
<feature type="transmembrane region" description="Helical" evidence="2">
    <location>
        <begin position="251"/>
        <end position="273"/>
    </location>
</feature>
<dbReference type="Proteomes" id="UP000252345">
    <property type="component" value="Unassembled WGS sequence"/>
</dbReference>
<evidence type="ECO:0000313" key="4">
    <source>
        <dbReference type="Proteomes" id="UP000252345"/>
    </source>
</evidence>
<proteinExistence type="predicted"/>
<gene>
    <name evidence="3" type="ORF">CRD59_05605</name>
</gene>
<protein>
    <recommendedName>
        <fullName evidence="5">DUF805 domain-containing protein</fullName>
    </recommendedName>
</protein>